<feature type="compositionally biased region" description="Polar residues" evidence="1">
    <location>
        <begin position="480"/>
        <end position="496"/>
    </location>
</feature>
<dbReference type="EMBL" id="SDIL01000018">
    <property type="protein sequence ID" value="RXK40471.1"/>
    <property type="molecule type" value="Genomic_DNA"/>
</dbReference>
<evidence type="ECO:0000313" key="3">
    <source>
        <dbReference type="Proteomes" id="UP000289152"/>
    </source>
</evidence>
<dbReference type="VEuPathDB" id="FungiDB:TREMEDRAFT_65384"/>
<dbReference type="Proteomes" id="UP000289152">
    <property type="component" value="Unassembled WGS sequence"/>
</dbReference>
<organism evidence="2 3">
    <name type="scientific">Tremella mesenterica</name>
    <name type="common">Jelly fungus</name>
    <dbReference type="NCBI Taxonomy" id="5217"/>
    <lineage>
        <taxon>Eukaryota</taxon>
        <taxon>Fungi</taxon>
        <taxon>Dikarya</taxon>
        <taxon>Basidiomycota</taxon>
        <taxon>Agaricomycotina</taxon>
        <taxon>Tremellomycetes</taxon>
        <taxon>Tremellales</taxon>
        <taxon>Tremellaceae</taxon>
        <taxon>Tremella</taxon>
    </lineage>
</organism>
<keyword evidence="3" id="KW-1185">Reference proteome</keyword>
<name>A0A4Q1BR79_TREME</name>
<gene>
    <name evidence="2" type="ORF">M231_02304</name>
</gene>
<dbReference type="InParanoid" id="A0A4Q1BR79"/>
<reference evidence="2 3" key="1">
    <citation type="submission" date="2016-06" db="EMBL/GenBank/DDBJ databases">
        <title>Evolution of pathogenesis and genome organization in the Tremellales.</title>
        <authorList>
            <person name="Cuomo C."/>
            <person name="Litvintseva A."/>
            <person name="Heitman J."/>
            <person name="Chen Y."/>
            <person name="Sun S."/>
            <person name="Springer D."/>
            <person name="Dromer F."/>
            <person name="Young S."/>
            <person name="Zeng Q."/>
            <person name="Chapman S."/>
            <person name="Gujja S."/>
            <person name="Saif S."/>
            <person name="Birren B."/>
        </authorList>
    </citation>
    <scope>NUCLEOTIDE SEQUENCE [LARGE SCALE GENOMIC DNA]</scope>
    <source>
        <strain evidence="2 3">ATCC 28783</strain>
    </source>
</reference>
<proteinExistence type="predicted"/>
<accession>A0A4Q1BR79</accession>
<evidence type="ECO:0000313" key="2">
    <source>
        <dbReference type="EMBL" id="RXK40471.1"/>
    </source>
</evidence>
<evidence type="ECO:0000256" key="1">
    <source>
        <dbReference type="SAM" id="MobiDB-lite"/>
    </source>
</evidence>
<dbReference type="AlphaFoldDB" id="A0A4Q1BR79"/>
<feature type="region of interest" description="Disordered" evidence="1">
    <location>
        <begin position="480"/>
        <end position="515"/>
    </location>
</feature>
<sequence>MSISSGQPRNFSPHLTLQPLTFVPWPPGQETGTVRWTWPSCPYNRIRTYGTSIQELRTSAWWSKEKTQLSSSVSEEDLASYWNGKVVERDVKLPESLVSARVNTDDEENQLFGDTALTCYTSQGREVLVVQKKDNTLLARIIDGDEGWIPAKLRWVELQNIVLNDVKARNEAEEEEEESDEEFMSAHSDLSPFITVWTEKIHKSPQNEPNIPPSPRTSPVLSYTHQSEDHIVPLCLTIANDSNLVRGDLERAENPNPSVMSDETAMPNMSVNTHQILHDTTMTFIPSDPIASTSKINLNMLGTSESCSRVNNGFNTFASIGFPTSNSIASTSMVGFRPLYQGNSSRTLMDTSSTLATMTQAGSMAFPKGISSQTLLSANAAPFLPSVSRSNSEDARINPQSNWNFVHTAEAAPDDYAQRLGTSTNTNVSSFNNLQNMVTGFGVNSYRTKQAYHMPNRLSISRLPPRFQPTQMAQFQVLSDPSLPPQSATENGQAPSRPSYLEWSNGGDGDEGDLDINQADFYKSPGRTSIWTPRNSELDRLGMKRWLRKVGWSLGGLPLPGEPLKEGEVSSLPTGYIGVVMDYERKWMAGVIREELRRSEAAQGRVWEDEDGKDTVVNGLSLVMGRWW</sequence>
<protein>
    <submittedName>
        <fullName evidence="2">Uncharacterized protein</fullName>
    </submittedName>
</protein>
<comment type="caution">
    <text evidence="2">The sequence shown here is derived from an EMBL/GenBank/DDBJ whole genome shotgun (WGS) entry which is preliminary data.</text>
</comment>